<proteinExistence type="predicted"/>
<reference evidence="1 2" key="1">
    <citation type="journal article" date="2018" name="Front. Plant Sci.">
        <title>Red Clover (Trifolium pratense) and Zigzag Clover (T. medium) - A Picture of Genomic Similarities and Differences.</title>
        <authorList>
            <person name="Dluhosova J."/>
            <person name="Istvanek J."/>
            <person name="Nedelnik J."/>
            <person name="Repkova J."/>
        </authorList>
    </citation>
    <scope>NUCLEOTIDE SEQUENCE [LARGE SCALE GENOMIC DNA]</scope>
    <source>
        <strain evidence="2">cv. 10/8</strain>
        <tissue evidence="1">Leaf</tissue>
    </source>
</reference>
<dbReference type="EMBL" id="LXQA010065710">
    <property type="protein sequence ID" value="MCI07526.1"/>
    <property type="molecule type" value="Genomic_DNA"/>
</dbReference>
<name>A0A392P8D3_9FABA</name>
<protein>
    <submittedName>
        <fullName evidence="1">RRP12-like protein</fullName>
    </submittedName>
</protein>
<dbReference type="AlphaFoldDB" id="A0A392P8D3"/>
<keyword evidence="2" id="KW-1185">Reference proteome</keyword>
<organism evidence="1 2">
    <name type="scientific">Trifolium medium</name>
    <dbReference type="NCBI Taxonomy" id="97028"/>
    <lineage>
        <taxon>Eukaryota</taxon>
        <taxon>Viridiplantae</taxon>
        <taxon>Streptophyta</taxon>
        <taxon>Embryophyta</taxon>
        <taxon>Tracheophyta</taxon>
        <taxon>Spermatophyta</taxon>
        <taxon>Magnoliopsida</taxon>
        <taxon>eudicotyledons</taxon>
        <taxon>Gunneridae</taxon>
        <taxon>Pentapetalae</taxon>
        <taxon>rosids</taxon>
        <taxon>fabids</taxon>
        <taxon>Fabales</taxon>
        <taxon>Fabaceae</taxon>
        <taxon>Papilionoideae</taxon>
        <taxon>50 kb inversion clade</taxon>
        <taxon>NPAAA clade</taxon>
        <taxon>Hologalegina</taxon>
        <taxon>IRL clade</taxon>
        <taxon>Trifolieae</taxon>
        <taxon>Trifolium</taxon>
    </lineage>
</organism>
<sequence length="56" mass="6052">GAISCLASIADSSITKEVFMSLLKRFELVDCDGEDEVLTSKALDIEPSDEKGCSQR</sequence>
<evidence type="ECO:0000313" key="2">
    <source>
        <dbReference type="Proteomes" id="UP000265520"/>
    </source>
</evidence>
<accession>A0A392P8D3</accession>
<dbReference type="Proteomes" id="UP000265520">
    <property type="component" value="Unassembled WGS sequence"/>
</dbReference>
<feature type="non-terminal residue" evidence="1">
    <location>
        <position position="1"/>
    </location>
</feature>
<evidence type="ECO:0000313" key="1">
    <source>
        <dbReference type="EMBL" id="MCI07526.1"/>
    </source>
</evidence>
<comment type="caution">
    <text evidence="1">The sequence shown here is derived from an EMBL/GenBank/DDBJ whole genome shotgun (WGS) entry which is preliminary data.</text>
</comment>
<gene>
    <name evidence="1" type="ORF">A2U01_0028595</name>
</gene>